<reference evidence="2" key="2">
    <citation type="submission" date="2025-08" db="UniProtKB">
        <authorList>
            <consortium name="Ensembl"/>
        </authorList>
    </citation>
    <scope>IDENTIFICATION</scope>
</reference>
<sequence length="85" mass="10181">MNGGCSQMRVRLFSLATSDRTRRHSLKLHQERCRLEMRRNFFPKRVHTPEQSIQEDDACSCHFPEEEQGEYQDHKSTEFRDLLVN</sequence>
<dbReference type="GeneTree" id="ENSGT00960000190049"/>
<feature type="region of interest" description="Disordered" evidence="1">
    <location>
        <begin position="66"/>
        <end position="85"/>
    </location>
</feature>
<evidence type="ECO:0000313" key="3">
    <source>
        <dbReference type="Proteomes" id="UP000016665"/>
    </source>
</evidence>
<organism evidence="2 3">
    <name type="scientific">Ficedula albicollis</name>
    <name type="common">Collared flycatcher</name>
    <name type="synonym">Muscicapa albicollis</name>
    <dbReference type="NCBI Taxonomy" id="59894"/>
    <lineage>
        <taxon>Eukaryota</taxon>
        <taxon>Metazoa</taxon>
        <taxon>Chordata</taxon>
        <taxon>Craniata</taxon>
        <taxon>Vertebrata</taxon>
        <taxon>Euteleostomi</taxon>
        <taxon>Archelosauria</taxon>
        <taxon>Archosauria</taxon>
        <taxon>Dinosauria</taxon>
        <taxon>Saurischia</taxon>
        <taxon>Theropoda</taxon>
        <taxon>Coelurosauria</taxon>
        <taxon>Aves</taxon>
        <taxon>Neognathae</taxon>
        <taxon>Neoaves</taxon>
        <taxon>Telluraves</taxon>
        <taxon>Australaves</taxon>
        <taxon>Passeriformes</taxon>
        <taxon>Muscicapidae</taxon>
        <taxon>Ficedula</taxon>
    </lineage>
</organism>
<feature type="compositionally biased region" description="Basic and acidic residues" evidence="1">
    <location>
        <begin position="71"/>
        <end position="85"/>
    </location>
</feature>
<evidence type="ECO:0000313" key="2">
    <source>
        <dbReference type="Ensembl" id="ENSFALP00000025986.1"/>
    </source>
</evidence>
<protein>
    <submittedName>
        <fullName evidence="2">Uncharacterized protein</fullName>
    </submittedName>
</protein>
<accession>A0A803VTD0</accession>
<name>A0A803VTD0_FICAL</name>
<dbReference type="Ensembl" id="ENSFALT00000027690.1">
    <property type="protein sequence ID" value="ENSFALP00000025986.1"/>
    <property type="gene ID" value="ENSFALG00000027053.1"/>
</dbReference>
<dbReference type="Proteomes" id="UP000016665">
    <property type="component" value="Chromosome 21"/>
</dbReference>
<dbReference type="AlphaFoldDB" id="A0A803VTD0"/>
<reference evidence="2" key="3">
    <citation type="submission" date="2025-09" db="UniProtKB">
        <authorList>
            <consortium name="Ensembl"/>
        </authorList>
    </citation>
    <scope>IDENTIFICATION</scope>
</reference>
<proteinExistence type="predicted"/>
<evidence type="ECO:0000256" key="1">
    <source>
        <dbReference type="SAM" id="MobiDB-lite"/>
    </source>
</evidence>
<reference evidence="2 3" key="1">
    <citation type="journal article" date="2012" name="Nature">
        <title>The genomic landscape of species divergence in Ficedula flycatchers.</title>
        <authorList>
            <person name="Ellegren H."/>
            <person name="Smeds L."/>
            <person name="Burri R."/>
            <person name="Olason P.I."/>
            <person name="Backstrom N."/>
            <person name="Kawakami T."/>
            <person name="Kunstner A."/>
            <person name="Makinen H."/>
            <person name="Nadachowska-Brzyska K."/>
            <person name="Qvarnstrom A."/>
            <person name="Uebbing S."/>
            <person name="Wolf J.B."/>
        </authorList>
    </citation>
    <scope>NUCLEOTIDE SEQUENCE [LARGE SCALE GENOMIC DNA]</scope>
</reference>
<keyword evidence="3" id="KW-1185">Reference proteome</keyword>